<dbReference type="EMBL" id="CACVBM020001340">
    <property type="protein sequence ID" value="CAA7046232.1"/>
    <property type="molecule type" value="Genomic_DNA"/>
</dbReference>
<name>A0A6D2K1V9_9BRAS</name>
<dbReference type="SUPFAM" id="SSF49599">
    <property type="entry name" value="TRAF domain-like"/>
    <property type="match status" value="1"/>
</dbReference>
<comment type="caution">
    <text evidence="3">The sequence shown here is derived from an EMBL/GenBank/DDBJ whole genome shotgun (WGS) entry which is preliminary data.</text>
</comment>
<dbReference type="AlphaFoldDB" id="A0A6D2K1V9"/>
<accession>A0A6D2K1V9</accession>
<dbReference type="Proteomes" id="UP000467841">
    <property type="component" value="Unassembled WGS sequence"/>
</dbReference>
<evidence type="ECO:0000313" key="3">
    <source>
        <dbReference type="EMBL" id="CAA7046232.1"/>
    </source>
</evidence>
<keyword evidence="4" id="KW-1185">Reference proteome</keyword>
<evidence type="ECO:0000259" key="2">
    <source>
        <dbReference type="PROSITE" id="PS50144"/>
    </source>
</evidence>
<evidence type="ECO:0000256" key="1">
    <source>
        <dbReference type="ARBA" id="ARBA00023054"/>
    </source>
</evidence>
<dbReference type="Gene3D" id="2.60.210.10">
    <property type="entry name" value="Apoptosis, Tumor Necrosis Factor Receptor Associated Protein 2, Chain A"/>
    <property type="match status" value="1"/>
</dbReference>
<feature type="domain" description="MATH" evidence="2">
    <location>
        <begin position="12"/>
        <end position="143"/>
    </location>
</feature>
<organism evidence="3 4">
    <name type="scientific">Microthlaspi erraticum</name>
    <dbReference type="NCBI Taxonomy" id="1685480"/>
    <lineage>
        <taxon>Eukaryota</taxon>
        <taxon>Viridiplantae</taxon>
        <taxon>Streptophyta</taxon>
        <taxon>Embryophyta</taxon>
        <taxon>Tracheophyta</taxon>
        <taxon>Spermatophyta</taxon>
        <taxon>Magnoliopsida</taxon>
        <taxon>eudicotyledons</taxon>
        <taxon>Gunneridae</taxon>
        <taxon>Pentapetalae</taxon>
        <taxon>rosids</taxon>
        <taxon>malvids</taxon>
        <taxon>Brassicales</taxon>
        <taxon>Brassicaceae</taxon>
        <taxon>Coluteocarpeae</taxon>
        <taxon>Microthlaspi</taxon>
    </lineage>
</organism>
<proteinExistence type="predicted"/>
<evidence type="ECO:0000313" key="4">
    <source>
        <dbReference type="Proteomes" id="UP000467841"/>
    </source>
</evidence>
<protein>
    <recommendedName>
        <fullName evidence="2">MATH domain-containing protein</fullName>
    </recommendedName>
</protein>
<dbReference type="CDD" id="cd00121">
    <property type="entry name" value="MATH"/>
    <property type="match status" value="1"/>
</dbReference>
<dbReference type="InterPro" id="IPR050804">
    <property type="entry name" value="MCC"/>
</dbReference>
<gene>
    <name evidence="3" type="ORF">MERR_LOCUS33467</name>
</gene>
<dbReference type="InterPro" id="IPR008974">
    <property type="entry name" value="TRAF-like"/>
</dbReference>
<dbReference type="OrthoDB" id="289038at2759"/>
<reference evidence="3" key="1">
    <citation type="submission" date="2020-01" db="EMBL/GenBank/DDBJ databases">
        <authorList>
            <person name="Mishra B."/>
        </authorList>
    </citation>
    <scope>NUCLEOTIDE SEQUENCE [LARGE SCALE GENOMIC DNA]</scope>
</reference>
<dbReference type="PANTHER" id="PTHR46236">
    <property type="entry name" value="TRAF-LIKE SUPERFAMILY PROTEIN"/>
    <property type="match status" value="1"/>
</dbReference>
<dbReference type="PANTHER" id="PTHR46236:SF35">
    <property type="entry name" value="MATH DOMAIN-CONTAINING PROTEIN"/>
    <property type="match status" value="1"/>
</dbReference>
<dbReference type="PROSITE" id="PS50144">
    <property type="entry name" value="MATH"/>
    <property type="match status" value="1"/>
</dbReference>
<sequence>MDSSSSTRDPVANKYTWLINNLPPFRTQTIWSDPFVIGGCRWRAKVQSKAMTIVNLYLAVDGAEDLPLGWRRLAKFSFTILNRYSKVKACHLEEYFRVSTEKQAWFDVKNHTHSGATPINLGPFQSKYGGLVRDGQVKIVVEIKLILDFGEDGYVCKAINLGGDDERIDVYGIPLLPQEVPYMRLFLENHPDTASSFMLGTDLDPCMKRGFLYLLTGVLDSLSKPPQEISKSCFDRARASLVFIRDAWFEVDWFEQTLDYVARQMEEGVVVEVAQDEDSCVSEDPNQHLEEISLCEGDHSHIHVYGIPLLPSEVPAMRLFLENHPDTASSFMLGTDLDPCVKQAFLYLLTGLLDSLSKPPQEISKSCFDRARATLVFIRDAWLEVDWVEQILDNVAREMEECLEKVAREEEEEI</sequence>
<dbReference type="InterPro" id="IPR002083">
    <property type="entry name" value="MATH/TRAF_dom"/>
</dbReference>
<keyword evidence="1" id="KW-0175">Coiled coil</keyword>
<dbReference type="Pfam" id="PF22486">
    <property type="entry name" value="MATH_2"/>
    <property type="match status" value="1"/>
</dbReference>